<dbReference type="EMBL" id="JWHR01000003">
    <property type="protein sequence ID" value="KHS58884.1"/>
    <property type="molecule type" value="Genomic_DNA"/>
</dbReference>
<dbReference type="Pfam" id="PF00155">
    <property type="entry name" value="Aminotran_1_2"/>
    <property type="match status" value="1"/>
</dbReference>
<feature type="domain" description="Aminotransferase class I/classII large" evidence="3">
    <location>
        <begin position="23"/>
        <end position="346"/>
    </location>
</feature>
<gene>
    <name evidence="4" type="ORF">QX51_00310</name>
</gene>
<dbReference type="AlphaFoldDB" id="A0A0B3W134"/>
<dbReference type="RefSeq" id="WP_039677900.1">
    <property type="nucleotide sequence ID" value="NZ_JWHR01000003.1"/>
</dbReference>
<accession>A0A0B3W134</accession>
<evidence type="ECO:0000256" key="2">
    <source>
        <dbReference type="ARBA" id="ARBA00022898"/>
    </source>
</evidence>
<reference evidence="4 5" key="1">
    <citation type="submission" date="2014-12" db="EMBL/GenBank/DDBJ databases">
        <title>Draft genome sequence of Terrisporobacter sp. 08-306576, isolated from the blood culture of a bacteremia patient.</title>
        <authorList>
            <person name="Lund L.C."/>
            <person name="Sydenham T.V."/>
            <person name="Hogh S.V."/>
            <person name="Skov M.N."/>
            <person name="Kemp M."/>
            <person name="Justesen U.S."/>
        </authorList>
    </citation>
    <scope>NUCLEOTIDE SEQUENCE [LARGE SCALE GENOMIC DNA]</scope>
    <source>
        <strain evidence="4 5">08-306576</strain>
    </source>
</reference>
<dbReference type="InterPro" id="IPR015422">
    <property type="entry name" value="PyrdxlP-dep_Trfase_small"/>
</dbReference>
<dbReference type="Proteomes" id="UP000031189">
    <property type="component" value="Unassembled WGS sequence"/>
</dbReference>
<dbReference type="CDD" id="cd00609">
    <property type="entry name" value="AAT_like"/>
    <property type="match status" value="1"/>
</dbReference>
<dbReference type="Gene3D" id="3.40.640.10">
    <property type="entry name" value="Type I PLP-dependent aspartate aminotransferase-like (Major domain)"/>
    <property type="match status" value="1"/>
</dbReference>
<dbReference type="Gene3D" id="3.90.1150.10">
    <property type="entry name" value="Aspartate Aminotransferase, domain 1"/>
    <property type="match status" value="1"/>
</dbReference>
<name>A0A0B3W134_9FIRM</name>
<dbReference type="OrthoDB" id="9813612at2"/>
<evidence type="ECO:0000313" key="4">
    <source>
        <dbReference type="EMBL" id="KHS58884.1"/>
    </source>
</evidence>
<comment type="cofactor">
    <cofactor evidence="1">
        <name>pyridoxal 5'-phosphate</name>
        <dbReference type="ChEBI" id="CHEBI:597326"/>
    </cofactor>
</comment>
<keyword evidence="5" id="KW-1185">Reference proteome</keyword>
<dbReference type="GO" id="GO:0030170">
    <property type="term" value="F:pyridoxal phosphate binding"/>
    <property type="evidence" value="ECO:0007669"/>
    <property type="project" value="InterPro"/>
</dbReference>
<evidence type="ECO:0000313" key="5">
    <source>
        <dbReference type="Proteomes" id="UP000031189"/>
    </source>
</evidence>
<keyword evidence="2" id="KW-0663">Pyridoxal phosphate</keyword>
<sequence>MKDLGHGANVDIMADTFNKNIEDIIDFSSNINPKVVPNLEKYILEGLSKCKSYPDINYTKLRRNIGNYININSGYIIPGNGATEIIYLLMKNIKKRLAILNPTFSEYERGAKLNNLQIINFMLNKDDEFSVNLEEIEANIDSFDSLFICNPNNPNGKVKNIEELLKIIIKNDKLLIVDETFMEFVHEEENYSLIKYVEKYKNIFIIKAVTKFFGMPGLRLGYGVTSNKKLIEEIYRYKEPWTVNSFADALSNYIFQDEEYIKSSKEYYLKERSYMLNELRKIKKIHVYDTDTNFILIELKDTNAEELKLRLFKESNILIRNASNFIGLDKSHMRIAIKSHEENQLILKELNKLLGE</sequence>
<dbReference type="InterPro" id="IPR015424">
    <property type="entry name" value="PyrdxlP-dep_Trfase"/>
</dbReference>
<dbReference type="STRING" id="1577792.QX51_00310"/>
<dbReference type="SUPFAM" id="SSF53383">
    <property type="entry name" value="PLP-dependent transferases"/>
    <property type="match status" value="1"/>
</dbReference>
<proteinExistence type="predicted"/>
<comment type="caution">
    <text evidence="4">The sequence shown here is derived from an EMBL/GenBank/DDBJ whole genome shotgun (WGS) entry which is preliminary data.</text>
</comment>
<dbReference type="PANTHER" id="PTHR42885">
    <property type="entry name" value="HISTIDINOL-PHOSPHATE AMINOTRANSFERASE-RELATED"/>
    <property type="match status" value="1"/>
</dbReference>
<dbReference type="GO" id="GO:0003824">
    <property type="term" value="F:catalytic activity"/>
    <property type="evidence" value="ECO:0007669"/>
    <property type="project" value="UniProtKB-ARBA"/>
</dbReference>
<dbReference type="PANTHER" id="PTHR42885:SF1">
    <property type="entry name" value="THREONINE-PHOSPHATE DECARBOXYLASE"/>
    <property type="match status" value="1"/>
</dbReference>
<evidence type="ECO:0000259" key="3">
    <source>
        <dbReference type="Pfam" id="PF00155"/>
    </source>
</evidence>
<evidence type="ECO:0000256" key="1">
    <source>
        <dbReference type="ARBA" id="ARBA00001933"/>
    </source>
</evidence>
<dbReference type="InterPro" id="IPR015421">
    <property type="entry name" value="PyrdxlP-dep_Trfase_major"/>
</dbReference>
<protein>
    <submittedName>
        <fullName evidence="4">Threonine-phosphate decarboxylase</fullName>
    </submittedName>
</protein>
<dbReference type="InterPro" id="IPR004839">
    <property type="entry name" value="Aminotransferase_I/II_large"/>
</dbReference>
<organism evidence="4 5">
    <name type="scientific">Terrisporobacter othiniensis</name>
    <dbReference type="NCBI Taxonomy" id="1577792"/>
    <lineage>
        <taxon>Bacteria</taxon>
        <taxon>Bacillati</taxon>
        <taxon>Bacillota</taxon>
        <taxon>Clostridia</taxon>
        <taxon>Peptostreptococcales</taxon>
        <taxon>Peptostreptococcaceae</taxon>
        <taxon>Terrisporobacter</taxon>
    </lineage>
</organism>